<comment type="caution">
    <text evidence="5">The sequence shown here is derived from an EMBL/GenBank/DDBJ whole genome shotgun (WGS) entry which is preliminary data.</text>
</comment>
<dbReference type="GO" id="GO:0004519">
    <property type="term" value="F:endonuclease activity"/>
    <property type="evidence" value="ECO:0007669"/>
    <property type="project" value="UniProtKB-KW"/>
</dbReference>
<dbReference type="SUPFAM" id="SSF116734">
    <property type="entry name" value="DNA methylase specificity domain"/>
    <property type="match status" value="3"/>
</dbReference>
<dbReference type="EMBL" id="VWEQ01000027">
    <property type="protein sequence ID" value="KAA4748254.1"/>
    <property type="molecule type" value="Genomic_DNA"/>
</dbReference>
<keyword evidence="5" id="KW-0255">Endonuclease</keyword>
<keyword evidence="5" id="KW-0540">Nuclease</keyword>
<dbReference type="InterPro" id="IPR000055">
    <property type="entry name" value="Restrct_endonuc_typeI_TRD"/>
</dbReference>
<dbReference type="InterPro" id="IPR052021">
    <property type="entry name" value="Type-I_RS_S_subunit"/>
</dbReference>
<organism evidence="5 6">
    <name type="scientific">Bacteroides fragilis</name>
    <dbReference type="NCBI Taxonomy" id="817"/>
    <lineage>
        <taxon>Bacteria</taxon>
        <taxon>Pseudomonadati</taxon>
        <taxon>Bacteroidota</taxon>
        <taxon>Bacteroidia</taxon>
        <taxon>Bacteroidales</taxon>
        <taxon>Bacteroidaceae</taxon>
        <taxon>Bacteroides</taxon>
    </lineage>
</organism>
<keyword evidence="3" id="KW-0238">DNA-binding</keyword>
<keyword evidence="2" id="KW-0680">Restriction system</keyword>
<accession>A0A5M5PAP7</accession>
<dbReference type="GO" id="GO:0003677">
    <property type="term" value="F:DNA binding"/>
    <property type="evidence" value="ECO:0007669"/>
    <property type="project" value="UniProtKB-KW"/>
</dbReference>
<evidence type="ECO:0000313" key="6">
    <source>
        <dbReference type="Proteomes" id="UP000479773"/>
    </source>
</evidence>
<name>A0A5M5PAP7_BACFG</name>
<protein>
    <submittedName>
        <fullName evidence="5">Restriction endonuclease subunit S</fullName>
    </submittedName>
</protein>
<dbReference type="Gene3D" id="3.90.220.20">
    <property type="entry name" value="DNA methylase specificity domains"/>
    <property type="match status" value="3"/>
</dbReference>
<dbReference type="Pfam" id="PF01420">
    <property type="entry name" value="Methylase_S"/>
    <property type="match status" value="2"/>
</dbReference>
<dbReference type="PANTHER" id="PTHR30408:SF12">
    <property type="entry name" value="TYPE I RESTRICTION ENZYME MJAVIII SPECIFICITY SUBUNIT"/>
    <property type="match status" value="1"/>
</dbReference>
<evidence type="ECO:0000256" key="2">
    <source>
        <dbReference type="ARBA" id="ARBA00022747"/>
    </source>
</evidence>
<dbReference type="AlphaFoldDB" id="A0A5M5PAP7"/>
<sequence length="603" mass="67643">MSIVGAIIGNISIVATNNDATCSCKLAIIRPKENVSSEYLATYLRSRFGQQQIQKFRRGSGQTGLILEDFDQLLVPYLENSTVQLITDNVNKSLDCSLHSQQLYASAESYLLDCLGMANFAANPDAYNIKTLKESFLETGRFDSEYYLPKYEDYIELVHSYPNGYDLIGNVCDIKDNNYTPVNGIQYKYIELANIGKSGEITGCNEQAGEELPTRARRIVHKGDVIVSSIEGSLDSCALVTDEYDRALCSTGFYVLKSHQHNPETLLTLFKSLLIQNLMKKGCSGTILTAIGKSEFEKIPIPLIRQEVQDEIAKHVKKSFELRMEAMQLLENAKLTVENIIETGGGNLLIYNELQLRAFEEWNQAVWLLFTEIGITSNIDVKAPIGSTYKKLSNSFLKSGRLDAEYYQPKYDHLFSELKRFKTKTIRQIATLSKSIEPGSDAYCEKGIPFIRVADLSKFGLSEPAVYLNKLEFKDTIRPQKDTILLSKDGSVGIAYKMEEPIDVITSGAIIHLNITDKDVLPDYLTLVLNSSVVKLQAERDAGGSIIQHWKPSEIEDVIIPILPTSEQVTISKMLQQSFTLRKESKRLLQEAIQIVETAIEEN</sequence>
<dbReference type="Proteomes" id="UP000479773">
    <property type="component" value="Unassembled WGS sequence"/>
</dbReference>
<evidence type="ECO:0000313" key="5">
    <source>
        <dbReference type="EMBL" id="KAA4748254.1"/>
    </source>
</evidence>
<gene>
    <name evidence="5" type="ORF">F3B44_21235</name>
</gene>
<keyword evidence="5" id="KW-0378">Hydrolase</keyword>
<dbReference type="GO" id="GO:0009307">
    <property type="term" value="P:DNA restriction-modification system"/>
    <property type="evidence" value="ECO:0007669"/>
    <property type="project" value="UniProtKB-KW"/>
</dbReference>
<dbReference type="PANTHER" id="PTHR30408">
    <property type="entry name" value="TYPE-1 RESTRICTION ENZYME ECOKI SPECIFICITY PROTEIN"/>
    <property type="match status" value="1"/>
</dbReference>
<evidence type="ECO:0000256" key="3">
    <source>
        <dbReference type="ARBA" id="ARBA00023125"/>
    </source>
</evidence>
<feature type="domain" description="Type I restriction modification DNA specificity" evidence="4">
    <location>
        <begin position="421"/>
        <end position="580"/>
    </location>
</feature>
<dbReference type="InterPro" id="IPR044946">
    <property type="entry name" value="Restrct_endonuc_typeI_TRD_sf"/>
</dbReference>
<feature type="domain" description="Type I restriction modification DNA specificity" evidence="4">
    <location>
        <begin position="168"/>
        <end position="321"/>
    </location>
</feature>
<comment type="similarity">
    <text evidence="1">Belongs to the type-I restriction system S methylase family.</text>
</comment>
<evidence type="ECO:0000256" key="1">
    <source>
        <dbReference type="ARBA" id="ARBA00010923"/>
    </source>
</evidence>
<reference evidence="5 6" key="1">
    <citation type="journal article" date="2019" name="Nat. Med.">
        <title>A library of human gut bacterial isolates paired with longitudinal multiomics data enables mechanistic microbiome research.</title>
        <authorList>
            <person name="Poyet M."/>
            <person name="Groussin M."/>
            <person name="Gibbons S.M."/>
            <person name="Avila-Pacheco J."/>
            <person name="Jiang X."/>
            <person name="Kearney S.M."/>
            <person name="Perrotta A.R."/>
            <person name="Berdy B."/>
            <person name="Zhao S."/>
            <person name="Lieberman T.D."/>
            <person name="Swanson P.K."/>
            <person name="Smith M."/>
            <person name="Roesemann S."/>
            <person name="Alexander J.E."/>
            <person name="Rich S.A."/>
            <person name="Livny J."/>
            <person name="Vlamakis H."/>
            <person name="Clish C."/>
            <person name="Bullock K."/>
            <person name="Deik A."/>
            <person name="Scott J."/>
            <person name="Pierce K.A."/>
            <person name="Xavier R.J."/>
            <person name="Alm E.J."/>
        </authorList>
    </citation>
    <scope>NUCLEOTIDE SEQUENCE [LARGE SCALE GENOMIC DNA]</scope>
    <source>
        <strain evidence="5 6">BIOML-A106</strain>
    </source>
</reference>
<evidence type="ECO:0000259" key="4">
    <source>
        <dbReference type="Pfam" id="PF01420"/>
    </source>
</evidence>
<proteinExistence type="inferred from homology"/>
<dbReference type="CDD" id="cd16961">
    <property type="entry name" value="RMtype1_S_TRD-CR_like"/>
    <property type="match status" value="1"/>
</dbReference>